<dbReference type="PROSITE" id="PS51257">
    <property type="entry name" value="PROKAR_LIPOPROTEIN"/>
    <property type="match status" value="1"/>
</dbReference>
<keyword evidence="7" id="KW-0732">Signal</keyword>
<keyword evidence="8" id="KW-0625">Polysaccharide transport</keyword>
<evidence type="ECO:0000256" key="3">
    <source>
        <dbReference type="ARBA" id="ARBA00022448"/>
    </source>
</evidence>
<dbReference type="Gene3D" id="3.30.1950.10">
    <property type="entry name" value="wza like domain"/>
    <property type="match status" value="1"/>
</dbReference>
<evidence type="ECO:0000259" key="16">
    <source>
        <dbReference type="Pfam" id="PF02563"/>
    </source>
</evidence>
<keyword evidence="12" id="KW-0564">Palmitate</keyword>
<dbReference type="InterPro" id="IPR003715">
    <property type="entry name" value="Poly_export_N"/>
</dbReference>
<dbReference type="RefSeq" id="WP_268944459.1">
    <property type="nucleotide sequence ID" value="NZ_JAPTYD010000092.1"/>
</dbReference>
<keyword evidence="11" id="KW-0472">Membrane</keyword>
<protein>
    <submittedName>
        <fullName evidence="18">Polysaccharide biosynthesis/export family protein</fullName>
    </submittedName>
</protein>
<gene>
    <name evidence="18" type="ORF">OU682_22650</name>
</gene>
<name>A0ABT4JBA4_9RHOB</name>
<dbReference type="InterPro" id="IPR049712">
    <property type="entry name" value="Poly_export"/>
</dbReference>
<keyword evidence="3" id="KW-0813">Transport</keyword>
<evidence type="ECO:0000256" key="12">
    <source>
        <dbReference type="ARBA" id="ARBA00023139"/>
    </source>
</evidence>
<evidence type="ECO:0000256" key="7">
    <source>
        <dbReference type="ARBA" id="ARBA00022729"/>
    </source>
</evidence>
<keyword evidence="19" id="KW-1185">Reference proteome</keyword>
<dbReference type="Gene3D" id="3.10.560.10">
    <property type="entry name" value="Outer membrane lipoprotein wza domain like"/>
    <property type="match status" value="2"/>
</dbReference>
<keyword evidence="9" id="KW-0406">Ion transport</keyword>
<evidence type="ECO:0000313" key="18">
    <source>
        <dbReference type="EMBL" id="MCZ0964367.1"/>
    </source>
</evidence>
<evidence type="ECO:0000256" key="10">
    <source>
        <dbReference type="ARBA" id="ARBA00023114"/>
    </source>
</evidence>
<evidence type="ECO:0000256" key="13">
    <source>
        <dbReference type="ARBA" id="ARBA00023237"/>
    </source>
</evidence>
<keyword evidence="14" id="KW-0449">Lipoprotein</keyword>
<proteinExistence type="inferred from homology"/>
<dbReference type="InterPro" id="IPR054765">
    <property type="entry name" value="SLBB_dom"/>
</dbReference>
<feature type="domain" description="SLBB" evidence="17">
    <location>
        <begin position="336"/>
        <end position="422"/>
    </location>
</feature>
<feature type="region of interest" description="Disordered" evidence="15">
    <location>
        <begin position="68"/>
        <end position="91"/>
    </location>
</feature>
<reference evidence="18" key="1">
    <citation type="submission" date="2022-12" db="EMBL/GenBank/DDBJ databases">
        <title>Paracoccus sp. EF6 isolated from a lake water.</title>
        <authorList>
            <person name="Liu H."/>
        </authorList>
    </citation>
    <scope>NUCLEOTIDE SEQUENCE</scope>
    <source>
        <strain evidence="18">EF6</strain>
    </source>
</reference>
<sequence>MRKLTLSLFALLAGCGVVYHSPNVREGVVDGAKVRIIELTPETLLAANSQAYNPRSLPAAFRASAGTYGSSDGMESLPNPAHSPEYRPGALETRLPPTPPNDPYRIGVGDVVLLATKTPGNTVSELSGLLAAENRRQGYTVQDDGTIAIPDVGRVRIADMTMEEAETTLFQRLVERQIDPTFSLEVAEFNARRVSIGGAVVNPGVAPITLTPLTLDTAMAKVGGVSAADRDSAVIRIYRDGSLYELPVEDFLRTPAYQKLRLIDGDSVFVDTEYDLAKAQAYFEEQIQLSSTRASIRSEAMTALSQEVAIRRQDLAEQRDNFEARIEYGAEKRDYVFLSGEVVKPGRWPLPYEQTASLADALYDSGGVQAVSGNPRQIYILRGSPDPREFGGITAWHLDGTSATGMMLSTRMQLRPDDVVFVAEQPVTKWDRVLDQISPSLITVPLDNATQ</sequence>
<evidence type="ECO:0000256" key="5">
    <source>
        <dbReference type="ARBA" id="ARBA00022597"/>
    </source>
</evidence>
<dbReference type="Proteomes" id="UP001149822">
    <property type="component" value="Unassembled WGS sequence"/>
</dbReference>
<comment type="caution">
    <text evidence="18">The sequence shown here is derived from an EMBL/GenBank/DDBJ whole genome shotgun (WGS) entry which is preliminary data.</text>
</comment>
<keyword evidence="4" id="KW-1134">Transmembrane beta strand</keyword>
<comment type="subcellular location">
    <subcellularLocation>
        <location evidence="1">Cell outer membrane</location>
        <topology evidence="1">Multi-pass membrane protein</topology>
    </subcellularLocation>
</comment>
<evidence type="ECO:0000256" key="15">
    <source>
        <dbReference type="SAM" id="MobiDB-lite"/>
    </source>
</evidence>
<evidence type="ECO:0000256" key="4">
    <source>
        <dbReference type="ARBA" id="ARBA00022452"/>
    </source>
</evidence>
<evidence type="ECO:0000256" key="8">
    <source>
        <dbReference type="ARBA" id="ARBA00023047"/>
    </source>
</evidence>
<dbReference type="PANTHER" id="PTHR33619">
    <property type="entry name" value="POLYSACCHARIDE EXPORT PROTEIN GFCE-RELATED"/>
    <property type="match status" value="1"/>
</dbReference>
<evidence type="ECO:0000256" key="11">
    <source>
        <dbReference type="ARBA" id="ARBA00023136"/>
    </source>
</evidence>
<dbReference type="Pfam" id="PF02563">
    <property type="entry name" value="Poly_export"/>
    <property type="match status" value="1"/>
</dbReference>
<organism evidence="18 19">
    <name type="scientific">Paracoccus benzoatiresistens</name>
    <dbReference type="NCBI Taxonomy" id="2997341"/>
    <lineage>
        <taxon>Bacteria</taxon>
        <taxon>Pseudomonadati</taxon>
        <taxon>Pseudomonadota</taxon>
        <taxon>Alphaproteobacteria</taxon>
        <taxon>Rhodobacterales</taxon>
        <taxon>Paracoccaceae</taxon>
        <taxon>Paracoccus</taxon>
    </lineage>
</organism>
<feature type="domain" description="SLBB" evidence="17">
    <location>
        <begin position="193"/>
        <end position="270"/>
    </location>
</feature>
<evidence type="ECO:0000313" key="19">
    <source>
        <dbReference type="Proteomes" id="UP001149822"/>
    </source>
</evidence>
<dbReference type="Pfam" id="PF22461">
    <property type="entry name" value="SLBB_2"/>
    <property type="match status" value="2"/>
</dbReference>
<feature type="domain" description="Polysaccharide export protein N-terminal" evidence="16">
    <location>
        <begin position="99"/>
        <end position="186"/>
    </location>
</feature>
<keyword evidence="13" id="KW-0998">Cell outer membrane</keyword>
<accession>A0ABT4JBA4</accession>
<dbReference type="PANTHER" id="PTHR33619:SF3">
    <property type="entry name" value="POLYSACCHARIDE EXPORT PROTEIN GFCE-RELATED"/>
    <property type="match status" value="1"/>
</dbReference>
<evidence type="ECO:0000256" key="9">
    <source>
        <dbReference type="ARBA" id="ARBA00023065"/>
    </source>
</evidence>
<keyword evidence="6" id="KW-0812">Transmembrane</keyword>
<keyword evidence="10" id="KW-0626">Porin</keyword>
<evidence type="ECO:0000256" key="1">
    <source>
        <dbReference type="ARBA" id="ARBA00004571"/>
    </source>
</evidence>
<comment type="similarity">
    <text evidence="2">Belongs to the BexD/CtrA/VexA family.</text>
</comment>
<evidence type="ECO:0000256" key="2">
    <source>
        <dbReference type="ARBA" id="ARBA00009450"/>
    </source>
</evidence>
<dbReference type="EMBL" id="JAPTYD010000092">
    <property type="protein sequence ID" value="MCZ0964367.1"/>
    <property type="molecule type" value="Genomic_DNA"/>
</dbReference>
<evidence type="ECO:0000259" key="17">
    <source>
        <dbReference type="Pfam" id="PF22461"/>
    </source>
</evidence>
<evidence type="ECO:0000256" key="6">
    <source>
        <dbReference type="ARBA" id="ARBA00022692"/>
    </source>
</evidence>
<keyword evidence="5" id="KW-0762">Sugar transport</keyword>
<evidence type="ECO:0000256" key="14">
    <source>
        <dbReference type="ARBA" id="ARBA00023288"/>
    </source>
</evidence>